<comment type="similarity">
    <text evidence="12">Belongs to the helicase family. PriA subfamily.</text>
</comment>
<keyword evidence="8 12" id="KW-0067">ATP-binding</keyword>
<evidence type="ECO:0000256" key="6">
    <source>
        <dbReference type="ARBA" id="ARBA00022806"/>
    </source>
</evidence>
<dbReference type="InterPro" id="IPR014001">
    <property type="entry name" value="Helicase_ATP-bd"/>
</dbReference>
<dbReference type="PROSITE" id="PS51192">
    <property type="entry name" value="HELICASE_ATP_BIND_1"/>
    <property type="match status" value="1"/>
</dbReference>
<feature type="domain" description="Helicase C-terminal" evidence="14">
    <location>
        <begin position="351"/>
        <end position="587"/>
    </location>
</feature>
<keyword evidence="1 12" id="KW-0639">Primosome</keyword>
<dbReference type="InterPro" id="IPR042115">
    <property type="entry name" value="PriA_3primeBD_sf"/>
</dbReference>
<dbReference type="PANTHER" id="PTHR30580">
    <property type="entry name" value="PRIMOSOMAL PROTEIN N"/>
    <property type="match status" value="1"/>
</dbReference>
<dbReference type="Pfam" id="PF18319">
    <property type="entry name" value="Zn_ribbon_PriA"/>
    <property type="match status" value="1"/>
</dbReference>
<dbReference type="Gene3D" id="3.40.50.300">
    <property type="entry name" value="P-loop containing nucleotide triphosphate hydrolases"/>
    <property type="match status" value="2"/>
</dbReference>
<keyword evidence="4 12" id="KW-0547">Nucleotide-binding</keyword>
<dbReference type="GO" id="GO:0003677">
    <property type="term" value="F:DNA binding"/>
    <property type="evidence" value="ECO:0007669"/>
    <property type="project" value="UniProtKB-UniRule"/>
</dbReference>
<dbReference type="Pfam" id="PF00271">
    <property type="entry name" value="Helicase_C"/>
    <property type="match status" value="1"/>
</dbReference>
<evidence type="ECO:0000259" key="13">
    <source>
        <dbReference type="PROSITE" id="PS51192"/>
    </source>
</evidence>
<dbReference type="SMART" id="SM00487">
    <property type="entry name" value="DEXDc"/>
    <property type="match status" value="1"/>
</dbReference>
<dbReference type="Proteomes" id="UP000664466">
    <property type="component" value="Unassembled WGS sequence"/>
</dbReference>
<dbReference type="Pfam" id="PF17764">
    <property type="entry name" value="PriA_3primeBD"/>
    <property type="match status" value="1"/>
</dbReference>
<dbReference type="NCBIfam" id="TIGR00595">
    <property type="entry name" value="priA"/>
    <property type="match status" value="1"/>
</dbReference>
<feature type="binding site" evidence="12">
    <location>
        <position position="396"/>
    </location>
    <ligand>
        <name>Zn(2+)</name>
        <dbReference type="ChEBI" id="CHEBI:29105"/>
        <label>2</label>
    </ligand>
</feature>
<dbReference type="GO" id="GO:0016787">
    <property type="term" value="F:hydrolase activity"/>
    <property type="evidence" value="ECO:0007669"/>
    <property type="project" value="UniProtKB-KW"/>
</dbReference>
<keyword evidence="2 12" id="KW-0235">DNA replication</keyword>
<comment type="cofactor">
    <cofactor evidence="12">
        <name>Zn(2+)</name>
        <dbReference type="ChEBI" id="CHEBI:29105"/>
    </cofactor>
    <text evidence="12">Binds 2 zinc ions per subunit.</text>
</comment>
<protein>
    <recommendedName>
        <fullName evidence="12">Replication restart protein PriA</fullName>
    </recommendedName>
    <alternativeName>
        <fullName evidence="12">ATP-dependent DNA helicase PriA</fullName>
        <ecNumber evidence="12">5.6.2.4</ecNumber>
    </alternativeName>
    <alternativeName>
        <fullName evidence="12">DNA 3'-5' helicase PriA</fullName>
    </alternativeName>
</protein>
<evidence type="ECO:0000256" key="1">
    <source>
        <dbReference type="ARBA" id="ARBA00022515"/>
    </source>
</evidence>
<feature type="binding site" evidence="12">
    <location>
        <position position="411"/>
    </location>
    <ligand>
        <name>Zn(2+)</name>
        <dbReference type="ChEBI" id="CHEBI:29105"/>
        <label>2</label>
    </ligand>
</feature>
<feature type="binding site" evidence="12">
    <location>
        <position position="414"/>
    </location>
    <ligand>
        <name>Zn(2+)</name>
        <dbReference type="ChEBI" id="CHEBI:29105"/>
        <label>2</label>
    </ligand>
</feature>
<dbReference type="RefSeq" id="WP_207249929.1">
    <property type="nucleotide sequence ID" value="NZ_JAFMPM010000006.1"/>
</dbReference>
<feature type="binding site" evidence="12">
    <location>
        <position position="384"/>
    </location>
    <ligand>
        <name>Zn(2+)</name>
        <dbReference type="ChEBI" id="CHEBI:29105"/>
        <label>1</label>
    </ligand>
</feature>
<dbReference type="EC" id="5.6.2.4" evidence="12"/>
<dbReference type="PROSITE" id="PS51194">
    <property type="entry name" value="HELICASE_CTER"/>
    <property type="match status" value="1"/>
</dbReference>
<dbReference type="SUPFAM" id="SSF52540">
    <property type="entry name" value="P-loop containing nucleoside triphosphate hydrolases"/>
    <property type="match status" value="2"/>
</dbReference>
<name>A0A8B0SQI6_9GAMM</name>
<feature type="binding site" evidence="12">
    <location>
        <position position="393"/>
    </location>
    <ligand>
        <name>Zn(2+)</name>
        <dbReference type="ChEBI" id="CHEBI:29105"/>
        <label>2</label>
    </ligand>
</feature>
<dbReference type="InterPro" id="IPR001650">
    <property type="entry name" value="Helicase_C-like"/>
</dbReference>
<feature type="binding site" evidence="12">
    <location>
        <position position="387"/>
    </location>
    <ligand>
        <name>Zn(2+)</name>
        <dbReference type="ChEBI" id="CHEBI:29105"/>
        <label>1</label>
    </ligand>
</feature>
<comment type="catalytic activity">
    <reaction evidence="11 12">
        <text>ATP + H2O = ADP + phosphate + H(+)</text>
        <dbReference type="Rhea" id="RHEA:13065"/>
        <dbReference type="ChEBI" id="CHEBI:15377"/>
        <dbReference type="ChEBI" id="CHEBI:15378"/>
        <dbReference type="ChEBI" id="CHEBI:30616"/>
        <dbReference type="ChEBI" id="CHEBI:43474"/>
        <dbReference type="ChEBI" id="CHEBI:456216"/>
        <dbReference type="EC" id="5.6.2.4"/>
    </reaction>
</comment>
<dbReference type="InterPro" id="IPR011545">
    <property type="entry name" value="DEAD/DEAH_box_helicase_dom"/>
</dbReference>
<dbReference type="SMART" id="SM00490">
    <property type="entry name" value="HELICc"/>
    <property type="match status" value="1"/>
</dbReference>
<dbReference type="InterPro" id="IPR005259">
    <property type="entry name" value="PriA"/>
</dbReference>
<dbReference type="Pfam" id="PF00270">
    <property type="entry name" value="DEAD"/>
    <property type="match status" value="1"/>
</dbReference>
<evidence type="ECO:0000256" key="2">
    <source>
        <dbReference type="ARBA" id="ARBA00022705"/>
    </source>
</evidence>
<evidence type="ECO:0000256" key="12">
    <source>
        <dbReference type="HAMAP-Rule" id="MF_00983"/>
    </source>
</evidence>
<dbReference type="InterPro" id="IPR040498">
    <property type="entry name" value="PriA_CRR"/>
</dbReference>
<dbReference type="HAMAP" id="MF_00983">
    <property type="entry name" value="PriA"/>
    <property type="match status" value="1"/>
</dbReference>
<evidence type="ECO:0000259" key="14">
    <source>
        <dbReference type="PROSITE" id="PS51194"/>
    </source>
</evidence>
<accession>A0A8B0SQI6</accession>
<dbReference type="PANTHER" id="PTHR30580:SF0">
    <property type="entry name" value="PRIMOSOMAL PROTEIN N"/>
    <property type="match status" value="1"/>
</dbReference>
<dbReference type="FunFam" id="3.40.1440.60:FF:000001">
    <property type="entry name" value="Primosomal protein N"/>
    <property type="match status" value="1"/>
</dbReference>
<evidence type="ECO:0000256" key="11">
    <source>
        <dbReference type="ARBA" id="ARBA00048988"/>
    </source>
</evidence>
<dbReference type="InterPro" id="IPR027417">
    <property type="entry name" value="P-loop_NTPase"/>
</dbReference>
<evidence type="ECO:0000256" key="5">
    <source>
        <dbReference type="ARBA" id="ARBA00022801"/>
    </source>
</evidence>
<proteinExistence type="inferred from homology"/>
<dbReference type="CDD" id="cd18804">
    <property type="entry name" value="SF2_C_priA"/>
    <property type="match status" value="1"/>
</dbReference>
<evidence type="ECO:0000256" key="7">
    <source>
        <dbReference type="ARBA" id="ARBA00022833"/>
    </source>
</evidence>
<feature type="domain" description="Helicase ATP-binding" evidence="13">
    <location>
        <begin position="158"/>
        <end position="325"/>
    </location>
</feature>
<organism evidence="16">
    <name type="scientific">Thiothrix fructosivorans</name>
    <dbReference type="NCBI Taxonomy" id="111770"/>
    <lineage>
        <taxon>Bacteria</taxon>
        <taxon>Pseudomonadati</taxon>
        <taxon>Pseudomonadota</taxon>
        <taxon>Gammaproteobacteria</taxon>
        <taxon>Thiotrichales</taxon>
        <taxon>Thiotrichaceae</taxon>
        <taxon>Thiothrix</taxon>
    </lineage>
</organism>
<dbReference type="FunFam" id="3.40.50.300:FF:000489">
    <property type="entry name" value="Primosome assembly protein PriA"/>
    <property type="match status" value="1"/>
</dbReference>
<dbReference type="NCBIfam" id="NF004067">
    <property type="entry name" value="PRK05580.1-4"/>
    <property type="match status" value="1"/>
</dbReference>
<evidence type="ECO:0000256" key="8">
    <source>
        <dbReference type="ARBA" id="ARBA00022840"/>
    </source>
</evidence>
<dbReference type="GO" id="GO:1990077">
    <property type="term" value="C:primosome complex"/>
    <property type="evidence" value="ECO:0007669"/>
    <property type="project" value="UniProtKB-UniRule"/>
</dbReference>
<comment type="subunit">
    <text evidence="12">Component of the replication restart primosome.</text>
</comment>
<dbReference type="GO" id="GO:0005524">
    <property type="term" value="F:ATP binding"/>
    <property type="evidence" value="ECO:0007669"/>
    <property type="project" value="UniProtKB-UniRule"/>
</dbReference>
<keyword evidence="5 12" id="KW-0378">Hydrolase</keyword>
<dbReference type="AlphaFoldDB" id="A0A8B0SQI6"/>
<evidence type="ECO:0000313" key="17">
    <source>
        <dbReference type="Proteomes" id="UP000664466"/>
    </source>
</evidence>
<keyword evidence="17" id="KW-1185">Reference proteome</keyword>
<dbReference type="GO" id="GO:0043138">
    <property type="term" value="F:3'-5' DNA helicase activity"/>
    <property type="evidence" value="ECO:0007669"/>
    <property type="project" value="UniProtKB-EC"/>
</dbReference>
<keyword evidence="10 12" id="KW-0413">Isomerase</keyword>
<dbReference type="InterPro" id="IPR041222">
    <property type="entry name" value="PriA_3primeBD"/>
</dbReference>
<keyword evidence="7 12" id="KW-0862">Zinc</keyword>
<reference evidence="15 17" key="1">
    <citation type="submission" date="2021-03" db="EMBL/GenBank/DDBJ databases">
        <title>Draft genome and methylome analysis of Thiotrix fructosivoruns ATCC 49748.</title>
        <authorList>
            <person name="Fomenkov A."/>
            <person name="Grabovich M.Y."/>
            <person name="Roberts R.J."/>
        </authorList>
    </citation>
    <scope>NUCLEOTIDE SEQUENCE [LARGE SCALE GENOMIC DNA]</scope>
    <source>
        <strain evidence="15 17">ATCC 49748</strain>
    </source>
</reference>
<sequence length="680" mass="75378">MSQDPPRYIALVAVPRPLHTLLSYALPDGEQPVAGTRVLVPFGSQHSVGLVIRVQATPPNDTDSPFTLKPVEAILDVTPLPDAHLLKLLQWAAGYYHHPVGEVLFSALPIALRKPKPLSNRLQKLLLAHAAVTSPLADTHALQLTAEQQQCLHSIEQWNTQTPRRPILLHGITGSGKTEIYLRLIAPLFAAGKQVLIIVPEIGLTPQLLLRFARFFGDAPMACLHSALSDGDRLKAWLQARSGMAQIIIGTRSAIFTPAPNLALIVIDEEHDASLKQQEGFRYHARDLAIKRAQMLDIPIVMGTATPALESLYNAQTKRFHYVRLNQRPGTTRKPDLQLQDTRPFELQAGLTPQSLIAIRDTLARGEQAMVFLNRRGFAPALYCPSCGWQANCEHCSAKMTWHARRNKLICHHCSTEQPTPLRCPQCQNPKLTTQGQGTERLELTLQSHYPDAVVVRIDRDSTSRKGELDAKLATVRSNDPLILVGTQMLAKGHDFPNLTLVIILDIDQSLLSTDYRALERLGQLLVQVAGRAGRADKAGRVILQTSQPDHPMLHQLVGHGYTPFAQQLLEDRKRWHFPPFGYQALIRASSTASMEKALQFLEHVSQLLVSATGTDLQRLGPIPALLEKRANRYRAQLLLGSQQRAALHAALQQLLQQSAKLPGRSGVRWSIDVDPIDFS</sequence>
<dbReference type="GO" id="GO:0006302">
    <property type="term" value="P:double-strand break repair"/>
    <property type="evidence" value="ECO:0007669"/>
    <property type="project" value="InterPro"/>
</dbReference>
<dbReference type="GO" id="GO:0008270">
    <property type="term" value="F:zinc ion binding"/>
    <property type="evidence" value="ECO:0007669"/>
    <property type="project" value="UniProtKB-UniRule"/>
</dbReference>
<dbReference type="EMBL" id="CP072748">
    <property type="protein sequence ID" value="QTX12278.1"/>
    <property type="molecule type" value="Genomic_DNA"/>
</dbReference>
<feature type="binding site" evidence="12">
    <location>
        <position position="424"/>
    </location>
    <ligand>
        <name>Zn(2+)</name>
        <dbReference type="ChEBI" id="CHEBI:29105"/>
        <label>1</label>
    </ligand>
</feature>
<dbReference type="EMBL" id="JAFMPM010000006">
    <property type="protein sequence ID" value="MBO0612230.1"/>
    <property type="molecule type" value="Genomic_DNA"/>
</dbReference>
<evidence type="ECO:0000256" key="10">
    <source>
        <dbReference type="ARBA" id="ARBA00023235"/>
    </source>
</evidence>
<gene>
    <name evidence="12" type="primary">priA</name>
    <name evidence="16" type="ORF">J1836_008130</name>
    <name evidence="15" type="ORF">J1836_04695</name>
</gene>
<dbReference type="Pfam" id="PF18074">
    <property type="entry name" value="PriA_C"/>
    <property type="match status" value="1"/>
</dbReference>
<evidence type="ECO:0000256" key="9">
    <source>
        <dbReference type="ARBA" id="ARBA00023125"/>
    </source>
</evidence>
<evidence type="ECO:0000256" key="4">
    <source>
        <dbReference type="ARBA" id="ARBA00022741"/>
    </source>
</evidence>
<feature type="binding site" evidence="12">
    <location>
        <position position="427"/>
    </location>
    <ligand>
        <name>Zn(2+)</name>
        <dbReference type="ChEBI" id="CHEBI:29105"/>
        <label>1</label>
    </ligand>
</feature>
<keyword evidence="6 12" id="KW-0347">Helicase</keyword>
<dbReference type="Gene3D" id="3.40.1440.60">
    <property type="entry name" value="PriA, 3(prime) DNA-binding domain"/>
    <property type="match status" value="1"/>
</dbReference>
<dbReference type="GO" id="GO:0006310">
    <property type="term" value="P:DNA recombination"/>
    <property type="evidence" value="ECO:0007669"/>
    <property type="project" value="InterPro"/>
</dbReference>
<dbReference type="GO" id="GO:0006269">
    <property type="term" value="P:DNA replication, synthesis of primer"/>
    <property type="evidence" value="ECO:0007669"/>
    <property type="project" value="UniProtKB-KW"/>
</dbReference>
<comment type="catalytic activity">
    <reaction evidence="12">
        <text>Couples ATP hydrolysis with the unwinding of duplex DNA by translocating in the 3'-5' direction.</text>
        <dbReference type="EC" id="5.6.2.4"/>
    </reaction>
</comment>
<evidence type="ECO:0000313" key="15">
    <source>
        <dbReference type="EMBL" id="MBO0612230.1"/>
    </source>
</evidence>
<comment type="function">
    <text evidence="12">Initiates the restart of stalled replication forks, which reloads the replicative helicase on sites other than the origin of replication. Recognizes and binds to abandoned replication forks and remodels them to uncover a helicase loading site. Promotes assembly of the primosome at these replication forks.</text>
</comment>
<keyword evidence="3 12" id="KW-0479">Metal-binding</keyword>
<keyword evidence="9 12" id="KW-0238">DNA-binding</keyword>
<evidence type="ECO:0000256" key="3">
    <source>
        <dbReference type="ARBA" id="ARBA00022723"/>
    </source>
</evidence>
<dbReference type="GO" id="GO:0006270">
    <property type="term" value="P:DNA replication initiation"/>
    <property type="evidence" value="ECO:0007669"/>
    <property type="project" value="TreeGrafter"/>
</dbReference>
<dbReference type="CDD" id="cd17929">
    <property type="entry name" value="DEXHc_priA"/>
    <property type="match status" value="1"/>
</dbReference>
<dbReference type="InterPro" id="IPR041236">
    <property type="entry name" value="PriA_C"/>
</dbReference>
<reference evidence="16" key="2">
    <citation type="submission" date="2021-04" db="EMBL/GenBank/DDBJ databases">
        <title>Complete Genome and methylome analysis of Thiothrix fructosivorans ATCC 49748.</title>
        <authorList>
            <person name="Fomenkov A."/>
            <person name="Sun L."/>
            <person name="Vincze T."/>
            <person name="Grabovich M.Y."/>
            <person name="Roberts R.J."/>
        </authorList>
    </citation>
    <scope>NUCLEOTIDE SEQUENCE</scope>
    <source>
        <strain evidence="16">ATCC 49748</strain>
    </source>
</reference>
<evidence type="ECO:0000313" key="16">
    <source>
        <dbReference type="EMBL" id="QTX12278.1"/>
    </source>
</evidence>